<gene>
    <name evidence="1" type="ORF">SMN809_LOCUS32114</name>
</gene>
<proteinExistence type="predicted"/>
<sequence length="88" mass="9530">NNNTNVQDKNQTLFHLIQIVGAIQSHGAPYIKDSLDPAPTKTSIANDSKESVIAPKQSAFVLNEVVHEPALLEQQRSIVTSNPTVPSL</sequence>
<evidence type="ECO:0000313" key="1">
    <source>
        <dbReference type="EMBL" id="CAF4437360.1"/>
    </source>
</evidence>
<feature type="non-terminal residue" evidence="1">
    <location>
        <position position="1"/>
    </location>
</feature>
<evidence type="ECO:0000313" key="2">
    <source>
        <dbReference type="Proteomes" id="UP000676336"/>
    </source>
</evidence>
<dbReference type="EMBL" id="CAJOBI010066220">
    <property type="protein sequence ID" value="CAF4437360.1"/>
    <property type="molecule type" value="Genomic_DNA"/>
</dbReference>
<comment type="caution">
    <text evidence="1">The sequence shown here is derived from an EMBL/GenBank/DDBJ whole genome shotgun (WGS) entry which is preliminary data.</text>
</comment>
<accession>A0A8S2W749</accession>
<name>A0A8S2W749_9BILA</name>
<dbReference type="AlphaFoldDB" id="A0A8S2W749"/>
<protein>
    <submittedName>
        <fullName evidence="1">Uncharacterized protein</fullName>
    </submittedName>
</protein>
<feature type="non-terminal residue" evidence="1">
    <location>
        <position position="88"/>
    </location>
</feature>
<dbReference type="Proteomes" id="UP000676336">
    <property type="component" value="Unassembled WGS sequence"/>
</dbReference>
<reference evidence="1" key="1">
    <citation type="submission" date="2021-02" db="EMBL/GenBank/DDBJ databases">
        <authorList>
            <person name="Nowell W R."/>
        </authorList>
    </citation>
    <scope>NUCLEOTIDE SEQUENCE</scope>
</reference>
<organism evidence="1 2">
    <name type="scientific">Rotaria magnacalcarata</name>
    <dbReference type="NCBI Taxonomy" id="392030"/>
    <lineage>
        <taxon>Eukaryota</taxon>
        <taxon>Metazoa</taxon>
        <taxon>Spiralia</taxon>
        <taxon>Gnathifera</taxon>
        <taxon>Rotifera</taxon>
        <taxon>Eurotatoria</taxon>
        <taxon>Bdelloidea</taxon>
        <taxon>Philodinida</taxon>
        <taxon>Philodinidae</taxon>
        <taxon>Rotaria</taxon>
    </lineage>
</organism>